<reference evidence="1" key="1">
    <citation type="journal article" date="2020" name="bioRxiv">
        <title>Chromosome-level reference genome of the European wasp spider Argiope bruennichi: a resource for studies on range expansion and evolutionary adaptation.</title>
        <authorList>
            <person name="Sheffer M.M."/>
            <person name="Hoppe A."/>
            <person name="Krehenwinkel H."/>
            <person name="Uhl G."/>
            <person name="Kuss A.W."/>
            <person name="Jensen L."/>
            <person name="Jensen C."/>
            <person name="Gillespie R.G."/>
            <person name="Hoff K.J."/>
            <person name="Prost S."/>
        </authorList>
    </citation>
    <scope>NUCLEOTIDE SEQUENCE</scope>
</reference>
<gene>
    <name evidence="1" type="ORF">HNY73_010532</name>
</gene>
<evidence type="ECO:0000313" key="2">
    <source>
        <dbReference type="Proteomes" id="UP000807504"/>
    </source>
</evidence>
<proteinExistence type="predicted"/>
<dbReference type="EMBL" id="JABXBU010000030">
    <property type="protein sequence ID" value="KAF8784925.1"/>
    <property type="molecule type" value="Genomic_DNA"/>
</dbReference>
<accession>A0A8T0F3R8</accession>
<keyword evidence="2" id="KW-1185">Reference proteome</keyword>
<comment type="caution">
    <text evidence="1">The sequence shown here is derived from an EMBL/GenBank/DDBJ whole genome shotgun (WGS) entry which is preliminary data.</text>
</comment>
<protein>
    <submittedName>
        <fullName evidence="1">Uncharacterized protein</fullName>
    </submittedName>
</protein>
<sequence length="259" mass="29908">MKLKRNASNQKKTSDQRLHFKMIMLLVKQYFSFGLWKVSGDKGHVYQTSDAAILNYYLPAKSLNIRQNPARRGEVCASTTNIFTTVHVLPWKRVQHHLDFRTHKNFTLQRTRYLTTIRVDPVSETSLSMELVPEISLSMEISFQVSQDQWFLPQDSNQELDIIFETDILVETINEFLVETINESSTGSWHSIGTSNSIVSFAFSKGQLLESESYPVSTPSPPHVSTPDQPLDLTMENTNYCVPRKQHLFWKKYSLNLKM</sequence>
<organism evidence="1 2">
    <name type="scientific">Argiope bruennichi</name>
    <name type="common">Wasp spider</name>
    <name type="synonym">Aranea bruennichi</name>
    <dbReference type="NCBI Taxonomy" id="94029"/>
    <lineage>
        <taxon>Eukaryota</taxon>
        <taxon>Metazoa</taxon>
        <taxon>Ecdysozoa</taxon>
        <taxon>Arthropoda</taxon>
        <taxon>Chelicerata</taxon>
        <taxon>Arachnida</taxon>
        <taxon>Araneae</taxon>
        <taxon>Araneomorphae</taxon>
        <taxon>Entelegynae</taxon>
        <taxon>Araneoidea</taxon>
        <taxon>Araneidae</taxon>
        <taxon>Argiope</taxon>
    </lineage>
</organism>
<name>A0A8T0F3R8_ARGBR</name>
<dbReference type="Proteomes" id="UP000807504">
    <property type="component" value="Unassembled WGS sequence"/>
</dbReference>
<evidence type="ECO:0000313" key="1">
    <source>
        <dbReference type="EMBL" id="KAF8784925.1"/>
    </source>
</evidence>
<dbReference type="AlphaFoldDB" id="A0A8T0F3R8"/>
<reference evidence="1" key="2">
    <citation type="submission" date="2020-06" db="EMBL/GenBank/DDBJ databases">
        <authorList>
            <person name="Sheffer M."/>
        </authorList>
    </citation>
    <scope>NUCLEOTIDE SEQUENCE</scope>
</reference>